<dbReference type="AlphaFoldDB" id="A0A8J4XLV0"/>
<reference evidence="1" key="1">
    <citation type="submission" date="2020-07" db="EMBL/GenBank/DDBJ databases">
        <title>The High-quality genome of the commercially important snow crab, Chionoecetes opilio.</title>
        <authorList>
            <person name="Jeong J.-H."/>
            <person name="Ryu S."/>
        </authorList>
    </citation>
    <scope>NUCLEOTIDE SEQUENCE</scope>
    <source>
        <strain evidence="1">MADBK_172401_WGS</strain>
        <tissue evidence="1">Digestive gland</tissue>
    </source>
</reference>
<organism evidence="1 2">
    <name type="scientific">Chionoecetes opilio</name>
    <name type="common">Atlantic snow crab</name>
    <name type="synonym">Cancer opilio</name>
    <dbReference type="NCBI Taxonomy" id="41210"/>
    <lineage>
        <taxon>Eukaryota</taxon>
        <taxon>Metazoa</taxon>
        <taxon>Ecdysozoa</taxon>
        <taxon>Arthropoda</taxon>
        <taxon>Crustacea</taxon>
        <taxon>Multicrustacea</taxon>
        <taxon>Malacostraca</taxon>
        <taxon>Eumalacostraca</taxon>
        <taxon>Eucarida</taxon>
        <taxon>Decapoda</taxon>
        <taxon>Pleocyemata</taxon>
        <taxon>Brachyura</taxon>
        <taxon>Eubrachyura</taxon>
        <taxon>Majoidea</taxon>
        <taxon>Majidae</taxon>
        <taxon>Chionoecetes</taxon>
    </lineage>
</organism>
<evidence type="ECO:0000313" key="2">
    <source>
        <dbReference type="Proteomes" id="UP000770661"/>
    </source>
</evidence>
<sequence length="102" mass="11650">MVAMCVMYKPHRLQASCNCSAAWLTHVQPPLQRYPCGTKSSVKVTVPFAEDGTYVRSFLTSLMIDCGPFIVPDRPAPHTSLHVFKARVHVWLQWNQLNKNMY</sequence>
<gene>
    <name evidence="1" type="ORF">GWK47_023376</name>
</gene>
<accession>A0A8J4XLV0</accession>
<evidence type="ECO:0000313" key="1">
    <source>
        <dbReference type="EMBL" id="KAG0710155.1"/>
    </source>
</evidence>
<name>A0A8J4XLV0_CHIOP</name>
<proteinExistence type="predicted"/>
<comment type="caution">
    <text evidence="1">The sequence shown here is derived from an EMBL/GenBank/DDBJ whole genome shotgun (WGS) entry which is preliminary data.</text>
</comment>
<dbReference type="EMBL" id="JACEEZ010024473">
    <property type="protein sequence ID" value="KAG0710155.1"/>
    <property type="molecule type" value="Genomic_DNA"/>
</dbReference>
<dbReference type="Proteomes" id="UP000770661">
    <property type="component" value="Unassembled WGS sequence"/>
</dbReference>
<keyword evidence="2" id="KW-1185">Reference proteome</keyword>
<protein>
    <submittedName>
        <fullName evidence="1">Uncharacterized protein</fullName>
    </submittedName>
</protein>